<keyword evidence="4" id="KW-0808">Transferase</keyword>
<organism evidence="4 5">
    <name type="scientific">Acetivibrio ethanolgignens</name>
    <dbReference type="NCBI Taxonomy" id="290052"/>
    <lineage>
        <taxon>Bacteria</taxon>
        <taxon>Bacillati</taxon>
        <taxon>Bacillota</taxon>
        <taxon>Clostridia</taxon>
        <taxon>Eubacteriales</taxon>
        <taxon>Oscillospiraceae</taxon>
        <taxon>Acetivibrio</taxon>
    </lineage>
</organism>
<evidence type="ECO:0000256" key="2">
    <source>
        <dbReference type="SAM" id="Phobius"/>
    </source>
</evidence>
<dbReference type="Pfam" id="PF02397">
    <property type="entry name" value="Bac_transf"/>
    <property type="match status" value="1"/>
</dbReference>
<dbReference type="RefSeq" id="WP_058354300.1">
    <property type="nucleotide sequence ID" value="NZ_CABMMD010000219.1"/>
</dbReference>
<gene>
    <name evidence="4" type="ORF">ASU35_04750</name>
</gene>
<comment type="caution">
    <text evidence="4">The sequence shown here is derived from an EMBL/GenBank/DDBJ whole genome shotgun (WGS) entry which is preliminary data.</text>
</comment>
<evidence type="ECO:0000313" key="4">
    <source>
        <dbReference type="EMBL" id="KSV57489.1"/>
    </source>
</evidence>
<comment type="similarity">
    <text evidence="1">Belongs to the bacterial sugar transferase family.</text>
</comment>
<name>A0A0V8QA81_9FIRM</name>
<keyword evidence="2" id="KW-0472">Membrane</keyword>
<dbReference type="InterPro" id="IPR003362">
    <property type="entry name" value="Bact_transf"/>
</dbReference>
<keyword evidence="5" id="KW-1185">Reference proteome</keyword>
<evidence type="ECO:0000256" key="1">
    <source>
        <dbReference type="ARBA" id="ARBA00006464"/>
    </source>
</evidence>
<keyword evidence="2" id="KW-0812">Transmembrane</keyword>
<keyword evidence="2" id="KW-1133">Transmembrane helix</keyword>
<dbReference type="PANTHER" id="PTHR30576:SF0">
    <property type="entry name" value="UNDECAPRENYL-PHOSPHATE N-ACETYLGALACTOSAMINYL 1-PHOSPHATE TRANSFERASE-RELATED"/>
    <property type="match status" value="1"/>
</dbReference>
<evidence type="ECO:0000259" key="3">
    <source>
        <dbReference type="Pfam" id="PF02397"/>
    </source>
</evidence>
<accession>A0A0V8QA81</accession>
<dbReference type="OrthoDB" id="9808602at2"/>
<dbReference type="EMBL" id="LNAM01000219">
    <property type="protein sequence ID" value="KSV57489.1"/>
    <property type="molecule type" value="Genomic_DNA"/>
</dbReference>
<feature type="transmembrane region" description="Helical" evidence="2">
    <location>
        <begin position="47"/>
        <end position="68"/>
    </location>
</feature>
<feature type="domain" description="Bacterial sugar transferase" evidence="3">
    <location>
        <begin position="41"/>
        <end position="233"/>
    </location>
</feature>
<protein>
    <submittedName>
        <fullName evidence="4">Glycosyl transferase</fullName>
    </submittedName>
</protein>
<dbReference type="Proteomes" id="UP000054874">
    <property type="component" value="Unassembled WGS sequence"/>
</dbReference>
<reference evidence="4 5" key="1">
    <citation type="submission" date="2015-11" db="EMBL/GenBank/DDBJ databases">
        <title>Butyribacter intestini gen. nov., sp. nov., a butyric acid-producing bacterium of the family Lachnospiraceae isolated from the human faeces.</title>
        <authorList>
            <person name="Zou Y."/>
            <person name="Xue W."/>
            <person name="Luo G."/>
            <person name="Lv M."/>
        </authorList>
    </citation>
    <scope>NUCLEOTIDE SEQUENCE [LARGE SCALE GENOMIC DNA]</scope>
    <source>
        <strain evidence="4 5">ACET-33324</strain>
    </source>
</reference>
<evidence type="ECO:0000313" key="5">
    <source>
        <dbReference type="Proteomes" id="UP000054874"/>
    </source>
</evidence>
<dbReference type="PANTHER" id="PTHR30576">
    <property type="entry name" value="COLANIC BIOSYNTHESIS UDP-GLUCOSE LIPID CARRIER TRANSFERASE"/>
    <property type="match status" value="1"/>
</dbReference>
<dbReference type="STRING" id="290052.ASU35_04750"/>
<proteinExistence type="inferred from homology"/>
<dbReference type="GO" id="GO:0016780">
    <property type="term" value="F:phosphotransferase activity, for other substituted phosphate groups"/>
    <property type="evidence" value="ECO:0007669"/>
    <property type="project" value="TreeGrafter"/>
</dbReference>
<sequence>MKKKEQSQLKPWEELPKQMKNPEVRHYYELLQKKSGQIKIKRIFDRVLAWVMIVFLTPIMFCIAALIYKDSGSPVFFRQVRVTQYGKKFRIYKFRTMISDADKQGPAVTGAADSRITKIGAFLRKTRLDELPQLFNIALGEMSFVGTRPEVPVYVEKYTPKMWATLLLPAGVTSLTSIKFKDEAELLKDADDVETVYVKEILPQKMKWNLKYLKEFSFWKDIRIMIQTVLAVVQ</sequence>
<dbReference type="AlphaFoldDB" id="A0A0V8QA81"/>